<comment type="caution">
    <text evidence="4">The sequence shown here is derived from an EMBL/GenBank/DDBJ whole genome shotgun (WGS) entry which is preliminary data.</text>
</comment>
<dbReference type="EMBL" id="SEYY01000306">
    <property type="protein sequence ID" value="KAB7507530.1"/>
    <property type="molecule type" value="Genomic_DNA"/>
</dbReference>
<proteinExistence type="predicted"/>
<organism evidence="4 5">
    <name type="scientific">Armadillidium nasatum</name>
    <dbReference type="NCBI Taxonomy" id="96803"/>
    <lineage>
        <taxon>Eukaryota</taxon>
        <taxon>Metazoa</taxon>
        <taxon>Ecdysozoa</taxon>
        <taxon>Arthropoda</taxon>
        <taxon>Crustacea</taxon>
        <taxon>Multicrustacea</taxon>
        <taxon>Malacostraca</taxon>
        <taxon>Eumalacostraca</taxon>
        <taxon>Peracarida</taxon>
        <taxon>Isopoda</taxon>
        <taxon>Oniscidea</taxon>
        <taxon>Crinocheta</taxon>
        <taxon>Armadillidiidae</taxon>
        <taxon>Armadillidium</taxon>
    </lineage>
</organism>
<evidence type="ECO:0000256" key="1">
    <source>
        <dbReference type="ARBA" id="ARBA00004123"/>
    </source>
</evidence>
<dbReference type="SUPFAM" id="SSF47762">
    <property type="entry name" value="PAH2 domain"/>
    <property type="match status" value="1"/>
</dbReference>
<gene>
    <name evidence="4" type="ORF">Anas_04177</name>
</gene>
<dbReference type="OrthoDB" id="8196513at2759"/>
<dbReference type="Gene3D" id="1.20.1160.11">
    <property type="entry name" value="Paired amphipathic helix"/>
    <property type="match status" value="1"/>
</dbReference>
<feature type="region of interest" description="Disordered" evidence="3">
    <location>
        <begin position="77"/>
        <end position="121"/>
    </location>
</feature>
<evidence type="ECO:0000313" key="5">
    <source>
        <dbReference type="Proteomes" id="UP000326759"/>
    </source>
</evidence>
<accession>A0A5N5TMY7</accession>
<keyword evidence="2" id="KW-0539">Nucleus</keyword>
<dbReference type="Proteomes" id="UP000326759">
    <property type="component" value="Unassembled WGS sequence"/>
</dbReference>
<sequence length="497" mass="55523">SPTRKKIILLQDGEMTKIVLPANHAVVIEDQTHTGQKRYIPSSTNESNYCVPDFESSSQTDLSLSTKPRPVNMVVPTPVPNTTCPTNLTNSLSDLPLNSEKDTNHNSSLTDNNNPMTSGGSNSLSKYIMNFSISPLKTSFESINSRPEHQQSQQNISEFSNNSVLENEPFNTNVENLSTCADYQQVQLYPSSVSASPAQCDMPFLMATPTKNSNILAVSGQPCFLSGANFPASHLESSTNQRPSSTFSKTVVRDLFSPKTDSPLNTNVDTRYVENSIEVSEESRLVLSTNKNNSETQEAHEPISSINMPDNNEPDKNIDTNDITSSLINTDTDKCSEKEIESNIDKAKDDMASGKEEEPNDLSFEMNYFDKVKHILGSSFNKFMDLFSLFVHGKKTPKFIYPKICKMIKDQPDLQNEFLVFFNAEQAKKLGKESEHRIVLCAKHLYENKRSPELIDKEEVIQVLKSVMNHPNVSESQLAYLLKPIITLQSNILENLT</sequence>
<evidence type="ECO:0000256" key="3">
    <source>
        <dbReference type="SAM" id="MobiDB-lite"/>
    </source>
</evidence>
<feature type="region of interest" description="Disordered" evidence="3">
    <location>
        <begin position="292"/>
        <end position="312"/>
    </location>
</feature>
<dbReference type="AlphaFoldDB" id="A0A5N5TMY7"/>
<name>A0A5N5TMY7_9CRUS</name>
<reference evidence="4 5" key="1">
    <citation type="journal article" date="2019" name="PLoS Biol.">
        <title>Sex chromosomes control vertical transmission of feminizing Wolbachia symbionts in an isopod.</title>
        <authorList>
            <person name="Becking T."/>
            <person name="Chebbi M.A."/>
            <person name="Giraud I."/>
            <person name="Moumen B."/>
            <person name="Laverre T."/>
            <person name="Caubet Y."/>
            <person name="Peccoud J."/>
            <person name="Gilbert C."/>
            <person name="Cordaux R."/>
        </authorList>
    </citation>
    <scope>NUCLEOTIDE SEQUENCE [LARGE SCALE GENOMIC DNA]</scope>
    <source>
        <strain evidence="4">ANa2</strain>
        <tissue evidence="4">Whole body excluding digestive tract and cuticle</tissue>
    </source>
</reference>
<evidence type="ECO:0000313" key="4">
    <source>
        <dbReference type="EMBL" id="KAB7507530.1"/>
    </source>
</evidence>
<keyword evidence="5" id="KW-1185">Reference proteome</keyword>
<protein>
    <submittedName>
        <fullName evidence="4">Uncharacterized protein</fullName>
    </submittedName>
</protein>
<evidence type="ECO:0000256" key="2">
    <source>
        <dbReference type="ARBA" id="ARBA00023242"/>
    </source>
</evidence>
<feature type="compositionally biased region" description="Polar residues" evidence="3">
    <location>
        <begin position="105"/>
        <end position="121"/>
    </location>
</feature>
<dbReference type="GO" id="GO:0005634">
    <property type="term" value="C:nucleus"/>
    <property type="evidence" value="ECO:0007669"/>
    <property type="project" value="UniProtKB-SubCell"/>
</dbReference>
<dbReference type="InterPro" id="IPR036600">
    <property type="entry name" value="PAH_sf"/>
</dbReference>
<dbReference type="GO" id="GO:0006355">
    <property type="term" value="P:regulation of DNA-templated transcription"/>
    <property type="evidence" value="ECO:0007669"/>
    <property type="project" value="InterPro"/>
</dbReference>
<comment type="subcellular location">
    <subcellularLocation>
        <location evidence="1">Nucleus</location>
    </subcellularLocation>
</comment>
<feature type="compositionally biased region" description="Low complexity" evidence="3">
    <location>
        <begin position="77"/>
        <end position="90"/>
    </location>
</feature>
<feature type="non-terminal residue" evidence="4">
    <location>
        <position position="1"/>
    </location>
</feature>